<dbReference type="HAMAP" id="MF_02114">
    <property type="entry name" value="CofC"/>
    <property type="match status" value="1"/>
</dbReference>
<comment type="pathway">
    <text evidence="5">Cofactor biosynthesis; coenzyme F420 biosynthesis.</text>
</comment>
<dbReference type="InterPro" id="IPR002835">
    <property type="entry name" value="CofC"/>
</dbReference>
<evidence type="ECO:0000259" key="6">
    <source>
        <dbReference type="Pfam" id="PF12804"/>
    </source>
</evidence>
<dbReference type="PANTHER" id="PTHR40392">
    <property type="entry name" value="2-PHOSPHO-L-LACTATE GUANYLYLTRANSFERASE"/>
    <property type="match status" value="1"/>
</dbReference>
<protein>
    <recommendedName>
        <fullName evidence="5">Phosphoenolpyruvate guanylyltransferase</fullName>
        <shortName evidence="5">PEP guanylyltransferase</shortName>
        <ecNumber evidence="5">2.7.7.105</ecNumber>
    </recommendedName>
</protein>
<evidence type="ECO:0000313" key="7">
    <source>
        <dbReference type="EMBL" id="MBW0135747.1"/>
    </source>
</evidence>
<feature type="domain" description="MobA-like NTP transferase" evidence="6">
    <location>
        <begin position="40"/>
        <end position="144"/>
    </location>
</feature>
<comment type="caution">
    <text evidence="7">The sequence shown here is derived from an EMBL/GenBank/DDBJ whole genome shotgun (WGS) entry which is preliminary data.</text>
</comment>
<organism evidence="7 8">
    <name type="scientific">Pseudonocardia abyssalis</name>
    <dbReference type="NCBI Taxonomy" id="2792008"/>
    <lineage>
        <taxon>Bacteria</taxon>
        <taxon>Bacillati</taxon>
        <taxon>Actinomycetota</taxon>
        <taxon>Actinomycetes</taxon>
        <taxon>Pseudonocardiales</taxon>
        <taxon>Pseudonocardiaceae</taxon>
        <taxon>Pseudonocardia</taxon>
    </lineage>
</organism>
<feature type="binding site" evidence="5">
    <location>
        <position position="158"/>
    </location>
    <ligand>
        <name>phosphoenolpyruvate</name>
        <dbReference type="ChEBI" id="CHEBI:58702"/>
    </ligand>
</feature>
<dbReference type="InterPro" id="IPR025877">
    <property type="entry name" value="MobA-like_NTP_Trfase"/>
</dbReference>
<dbReference type="GO" id="GO:0043814">
    <property type="term" value="F:phospholactate guanylyltransferase activity"/>
    <property type="evidence" value="ECO:0007669"/>
    <property type="project" value="UniProtKB-EC"/>
</dbReference>
<evidence type="ECO:0000256" key="1">
    <source>
        <dbReference type="ARBA" id="ARBA00022679"/>
    </source>
</evidence>
<reference evidence="7 8" key="1">
    <citation type="submission" date="2020-11" db="EMBL/GenBank/DDBJ databases">
        <title>Pseudonocardia abyssalis sp. nov. and Pseudonocardia oceani sp. nov., description and phylogenomic analysis of two novel actinomycetes isolated from the deep Southern Ocean.</title>
        <authorList>
            <person name="Parra J."/>
        </authorList>
    </citation>
    <scope>NUCLEOTIDE SEQUENCE [LARGE SCALE GENOMIC DNA]</scope>
    <source>
        <strain evidence="7 8">KRD-168</strain>
    </source>
</reference>
<accession>A0ABS6UU52</accession>
<keyword evidence="8" id="KW-1185">Reference proteome</keyword>
<keyword evidence="3 5" id="KW-0547">Nucleotide-binding</keyword>
<comment type="function">
    <text evidence="5">Guanylyltransferase that catalyzes the activation of phosphoenolpyruvate (PEP) as enolpyruvoyl-2-diphospho-5'-guanosine, via the condensation of PEP with GTP. It is involved in the biosynthesis of coenzyme F420, a hydride carrier cofactor.</text>
</comment>
<evidence type="ECO:0000313" key="8">
    <source>
        <dbReference type="Proteomes" id="UP000694287"/>
    </source>
</evidence>
<feature type="binding site" evidence="5">
    <location>
        <position position="155"/>
    </location>
    <ligand>
        <name>phosphoenolpyruvate</name>
        <dbReference type="ChEBI" id="CHEBI:58702"/>
    </ligand>
</feature>
<evidence type="ECO:0000256" key="2">
    <source>
        <dbReference type="ARBA" id="ARBA00022695"/>
    </source>
</evidence>
<feature type="binding site" evidence="5">
    <location>
        <position position="139"/>
    </location>
    <ligand>
        <name>phosphoenolpyruvate</name>
        <dbReference type="ChEBI" id="CHEBI:58702"/>
    </ligand>
</feature>
<comment type="similarity">
    <text evidence="5">Belongs to the CofC family.</text>
</comment>
<keyword evidence="2 5" id="KW-0548">Nucleotidyltransferase</keyword>
<proteinExistence type="inferred from homology"/>
<dbReference type="Proteomes" id="UP000694287">
    <property type="component" value="Unassembled WGS sequence"/>
</dbReference>
<dbReference type="RefSeq" id="WP_218603814.1">
    <property type="nucleotide sequence ID" value="NZ_JADQDJ010000161.1"/>
</dbReference>
<dbReference type="Pfam" id="PF12804">
    <property type="entry name" value="NTP_transf_3"/>
    <property type="match status" value="1"/>
</dbReference>
<gene>
    <name evidence="7" type="primary">cofC</name>
    <name evidence="5" type="synonym">fbiD</name>
    <name evidence="7" type="ORF">I4I81_15985</name>
</gene>
<dbReference type="EC" id="2.7.7.105" evidence="5"/>
<keyword evidence="4 5" id="KW-0342">GTP-binding</keyword>
<dbReference type="PANTHER" id="PTHR40392:SF1">
    <property type="entry name" value="2-PHOSPHO-L-LACTATE GUANYLYLTRANSFERASE"/>
    <property type="match status" value="1"/>
</dbReference>
<evidence type="ECO:0000256" key="5">
    <source>
        <dbReference type="HAMAP-Rule" id="MF_02114"/>
    </source>
</evidence>
<keyword evidence="1 5" id="KW-0808">Transferase</keyword>
<comment type="catalytic activity">
    <reaction evidence="5">
        <text>phosphoenolpyruvate + GTP + H(+) = enolpyruvoyl-2-diphospho-5'-guanosine + diphosphate</text>
        <dbReference type="Rhea" id="RHEA:30519"/>
        <dbReference type="ChEBI" id="CHEBI:15378"/>
        <dbReference type="ChEBI" id="CHEBI:33019"/>
        <dbReference type="ChEBI" id="CHEBI:37565"/>
        <dbReference type="ChEBI" id="CHEBI:58702"/>
        <dbReference type="ChEBI" id="CHEBI:143701"/>
        <dbReference type="EC" id="2.7.7.105"/>
    </reaction>
</comment>
<evidence type="ECO:0000256" key="4">
    <source>
        <dbReference type="ARBA" id="ARBA00023134"/>
    </source>
</evidence>
<sequence length="207" mass="20905">MDLVVPVKRLAEAKTRLRGAAGDDPAAHARLTLALTHDTVAAARAARLVRRLIVVSSDPVVAAELAAVGVEVVPDGPLPGLNAAYAHGAEVLRSRRPDGPVGALQADLPALRPDELDAAIAASAGHARAFCADADGTGTTLLLAAEGVALDPRFGVGSAVGHAASGAVALTGAWPGLRRDVDTPDDLRAAADLGLGEHTRAVTVPCR</sequence>
<dbReference type="NCBIfam" id="TIGR03552">
    <property type="entry name" value="F420_cofC"/>
    <property type="match status" value="1"/>
</dbReference>
<name>A0ABS6UU52_9PSEU</name>
<evidence type="ECO:0000256" key="3">
    <source>
        <dbReference type="ARBA" id="ARBA00022741"/>
    </source>
</evidence>
<dbReference type="EMBL" id="JADQDK010000001">
    <property type="protein sequence ID" value="MBW0135747.1"/>
    <property type="molecule type" value="Genomic_DNA"/>
</dbReference>